<name>A0ACB7WZW4_9ERIC</name>
<reference evidence="1 2" key="1">
    <citation type="journal article" date="2021" name="Hortic Res">
        <title>High-quality reference genome and annotation aids understanding of berry development for evergreen blueberry (Vaccinium darrowii).</title>
        <authorList>
            <person name="Yu J."/>
            <person name="Hulse-Kemp A.M."/>
            <person name="Babiker E."/>
            <person name="Staton M."/>
        </authorList>
    </citation>
    <scope>NUCLEOTIDE SEQUENCE [LARGE SCALE GENOMIC DNA]</scope>
    <source>
        <strain evidence="2">cv. NJ 8807/NJ 8810</strain>
        <tissue evidence="1">Young leaf</tissue>
    </source>
</reference>
<keyword evidence="2" id="KW-1185">Reference proteome</keyword>
<protein>
    <submittedName>
        <fullName evidence="1">Uncharacterized protein</fullName>
    </submittedName>
</protein>
<organism evidence="1 2">
    <name type="scientific">Vaccinium darrowii</name>
    <dbReference type="NCBI Taxonomy" id="229202"/>
    <lineage>
        <taxon>Eukaryota</taxon>
        <taxon>Viridiplantae</taxon>
        <taxon>Streptophyta</taxon>
        <taxon>Embryophyta</taxon>
        <taxon>Tracheophyta</taxon>
        <taxon>Spermatophyta</taxon>
        <taxon>Magnoliopsida</taxon>
        <taxon>eudicotyledons</taxon>
        <taxon>Gunneridae</taxon>
        <taxon>Pentapetalae</taxon>
        <taxon>asterids</taxon>
        <taxon>Ericales</taxon>
        <taxon>Ericaceae</taxon>
        <taxon>Vaccinioideae</taxon>
        <taxon>Vaccinieae</taxon>
        <taxon>Vaccinium</taxon>
    </lineage>
</organism>
<accession>A0ACB7WZW4</accession>
<proteinExistence type="predicted"/>
<comment type="caution">
    <text evidence="1">The sequence shown here is derived from an EMBL/GenBank/DDBJ whole genome shotgun (WGS) entry which is preliminary data.</text>
</comment>
<sequence length="180" mass="20264">MPYSLVYLLLCLSLHSTAISTASRLGVFDKENNKGTSHLLGKAVEQEKLHKILMPSMAIQDKVLVGRSSDETRIHDCWDIGATTIKRKDLEEVPCKEKEDNKVVLGLAVNEVLEPISQEDHQKATRIKEWKVQLARRMMGSTSSKAEETIDSKEDDSPEDIVVMDNAQPHRKPPIHNLEP</sequence>
<dbReference type="Proteomes" id="UP000828048">
    <property type="component" value="Chromosome 2"/>
</dbReference>
<gene>
    <name evidence="1" type="ORF">Vadar_011333</name>
</gene>
<dbReference type="EMBL" id="CM037152">
    <property type="protein sequence ID" value="KAH7833951.1"/>
    <property type="molecule type" value="Genomic_DNA"/>
</dbReference>
<evidence type="ECO:0000313" key="2">
    <source>
        <dbReference type="Proteomes" id="UP000828048"/>
    </source>
</evidence>
<evidence type="ECO:0000313" key="1">
    <source>
        <dbReference type="EMBL" id="KAH7833951.1"/>
    </source>
</evidence>